<comment type="caution">
    <text evidence="2">The sequence shown here is derived from an EMBL/GenBank/DDBJ whole genome shotgun (WGS) entry which is preliminary data.</text>
</comment>
<name>A0A8J2NBM9_9PLEO</name>
<keyword evidence="1" id="KW-0732">Signal</keyword>
<reference evidence="2" key="1">
    <citation type="submission" date="2021-05" db="EMBL/GenBank/DDBJ databases">
        <authorList>
            <person name="Stam R."/>
        </authorList>
    </citation>
    <scope>NUCLEOTIDE SEQUENCE</scope>
    <source>
        <strain evidence="2">CS162</strain>
    </source>
</reference>
<keyword evidence="3" id="KW-1185">Reference proteome</keyword>
<accession>A0A8J2NBM9</accession>
<feature type="chain" id="PRO_5035279789" evidence="1">
    <location>
        <begin position="20"/>
        <end position="657"/>
    </location>
</feature>
<proteinExistence type="predicted"/>
<dbReference type="OrthoDB" id="3683682at2759"/>
<feature type="signal peptide" evidence="1">
    <location>
        <begin position="1"/>
        <end position="19"/>
    </location>
</feature>
<dbReference type="RefSeq" id="XP_043175208.1">
    <property type="nucleotide sequence ID" value="XM_043319273.1"/>
</dbReference>
<sequence length="657" mass="72202">MRVPHIIAGMLGLAGLAIAAPTRQFVAVQPVVTVESTQLATRSPGCTTAEPEKWLITICGNHTTANAVPKNWFGVCLKLTGEVQHEVVSTAHQQGDTICRFYDDSDWCNSECIFTTTGSPKQVPTPRGKRITYVKCEKAWQRRDTGELEASFIELTPGKMAMQHDSGLNHAREEDASSNVVLHTAGDLDGGYATHMYAGIKVASIEDRALGQCYTLPNEVTKQVTWIELPQGYVCKYYRRRDCQDNDVLLALDSRPVRLTIPIESVLGAQIEYAMCKKSFDKRDLPVANEDPRDPKPRTLGWGQLRIGEDTGHTKLRKVINALEPCVVFPAPMYPDSTRFLEQSGRSECSYYAKTECAGDPILHTLNPDEKDLELGFNSAQQINAATCTMLESMSTASLQARGKPLPYVNAKDIKVTVGHSISASSTPFLKVGDLYICNVNSLDPAGCTALHTLNQCVAFPPAFAYQSKVITQAKGSFCKYYTKPGCMDGDEYFRYMSNPTQDAQFSGWGVGKLAGVWCGGTGAAADVNTIDAPSNDITNEKRDTDVSTGGNPFYHWDTSSGATTVCHKKNFAFCTNNSINAIWQCANFAPADQGPASLIQYEGVFCKWYRDFGCESGSDKYPSILDSRKGDAYADNLLDGDHPRLYKSVKCEIVRW</sequence>
<evidence type="ECO:0000313" key="3">
    <source>
        <dbReference type="Proteomes" id="UP000676310"/>
    </source>
</evidence>
<dbReference type="EMBL" id="CAJRGZ010000030">
    <property type="protein sequence ID" value="CAG5186608.1"/>
    <property type="molecule type" value="Genomic_DNA"/>
</dbReference>
<dbReference type="GeneID" id="67011925"/>
<evidence type="ECO:0000313" key="2">
    <source>
        <dbReference type="EMBL" id="CAG5186608.1"/>
    </source>
</evidence>
<organism evidence="2 3">
    <name type="scientific">Alternaria atra</name>
    <dbReference type="NCBI Taxonomy" id="119953"/>
    <lineage>
        <taxon>Eukaryota</taxon>
        <taxon>Fungi</taxon>
        <taxon>Dikarya</taxon>
        <taxon>Ascomycota</taxon>
        <taxon>Pezizomycotina</taxon>
        <taxon>Dothideomycetes</taxon>
        <taxon>Pleosporomycetidae</taxon>
        <taxon>Pleosporales</taxon>
        <taxon>Pleosporineae</taxon>
        <taxon>Pleosporaceae</taxon>
        <taxon>Alternaria</taxon>
        <taxon>Alternaria sect. Ulocladioides</taxon>
    </lineage>
</organism>
<dbReference type="AlphaFoldDB" id="A0A8J2NBM9"/>
<protein>
    <submittedName>
        <fullName evidence="2">Uncharacterized protein</fullName>
    </submittedName>
</protein>
<evidence type="ECO:0000256" key="1">
    <source>
        <dbReference type="SAM" id="SignalP"/>
    </source>
</evidence>
<gene>
    <name evidence="2" type="ORF">ALTATR162_LOCUS11631</name>
</gene>
<dbReference type="Proteomes" id="UP000676310">
    <property type="component" value="Unassembled WGS sequence"/>
</dbReference>